<dbReference type="SUPFAM" id="SSF103473">
    <property type="entry name" value="MFS general substrate transporter"/>
    <property type="match status" value="1"/>
</dbReference>
<keyword evidence="5 7" id="KW-0472">Membrane</keyword>
<evidence type="ECO:0000256" key="6">
    <source>
        <dbReference type="SAM" id="MobiDB-lite"/>
    </source>
</evidence>
<dbReference type="PANTHER" id="PTHR23501">
    <property type="entry name" value="MAJOR FACILITATOR SUPERFAMILY"/>
    <property type="match status" value="1"/>
</dbReference>
<feature type="region of interest" description="Disordered" evidence="6">
    <location>
        <begin position="1"/>
        <end position="27"/>
    </location>
</feature>
<feature type="transmembrane region" description="Helical" evidence="7">
    <location>
        <begin position="389"/>
        <end position="412"/>
    </location>
</feature>
<dbReference type="GO" id="GO:0012505">
    <property type="term" value="C:endomembrane system"/>
    <property type="evidence" value="ECO:0007669"/>
    <property type="project" value="UniProtKB-SubCell"/>
</dbReference>
<dbReference type="GO" id="GO:0000329">
    <property type="term" value="C:fungal-type vacuole membrane"/>
    <property type="evidence" value="ECO:0007669"/>
    <property type="project" value="TreeGrafter"/>
</dbReference>
<dbReference type="InterPro" id="IPR011701">
    <property type="entry name" value="MFS"/>
</dbReference>
<dbReference type="PROSITE" id="PS50850">
    <property type="entry name" value="MFS"/>
    <property type="match status" value="1"/>
</dbReference>
<reference evidence="9" key="1">
    <citation type="journal article" date="2023" name="Mol. Plant Microbe Interact.">
        <title>Elucidating the Obligate Nature and Biological Capacity of an Invasive Fungal Corn Pathogen.</title>
        <authorList>
            <person name="MacCready J.S."/>
            <person name="Roggenkamp E.M."/>
            <person name="Gdanetz K."/>
            <person name="Chilvers M.I."/>
        </authorList>
    </citation>
    <scope>NUCLEOTIDE SEQUENCE</scope>
    <source>
        <strain evidence="9">PM02</strain>
    </source>
</reference>
<protein>
    <recommendedName>
        <fullName evidence="8">Major facilitator superfamily (MFS) profile domain-containing protein</fullName>
    </recommendedName>
</protein>
<evidence type="ECO:0000256" key="5">
    <source>
        <dbReference type="ARBA" id="ARBA00023136"/>
    </source>
</evidence>
<keyword evidence="2" id="KW-0813">Transport</keyword>
<feature type="domain" description="Major facilitator superfamily (MFS) profile" evidence="8">
    <location>
        <begin position="69"/>
        <end position="568"/>
    </location>
</feature>
<comment type="caution">
    <text evidence="9">The sequence shown here is derived from an EMBL/GenBank/DDBJ whole genome shotgun (WGS) entry which is preliminary data.</text>
</comment>
<evidence type="ECO:0000256" key="1">
    <source>
        <dbReference type="ARBA" id="ARBA00004127"/>
    </source>
</evidence>
<feature type="transmembrane region" description="Helical" evidence="7">
    <location>
        <begin position="220"/>
        <end position="242"/>
    </location>
</feature>
<feature type="transmembrane region" description="Helical" evidence="7">
    <location>
        <begin position="289"/>
        <end position="307"/>
    </location>
</feature>
<keyword evidence="10" id="KW-1185">Reference proteome</keyword>
<sequence length="577" mass="60308">MRRSEVGQAAPARADGDGLVPRPHQPPITKLIDEHTPLLATNETAVQADGAGEQTVVAAEASGPRLALILGTVYVGVFLGAVDSSIMATLSGPISSEFRSLSLLSWLATAYLIANAACQPLSGRLTDIFGRGAGLVFSNVMFAAGNMVCGLARDQYAIIAGRVVAGVGGGGLMSIATFLASDLVSLRRRGLIQGVGNIAYGAGAMCGGVFGGLVNDVAGWRPAFLVQVPVVLVSAVMVFFLVKVPPKMANKSLVSRIDFTGGFLIVAFLVLLLLGLSAGGNLVPWTHPLVLTTIPVSLLLFAALIWWESRASQPIIPVRLLVDRTVLAACCANMACTMVLMMFMYYLPLYLQVLGHTPTQAALRLLASPMGGSIGSIGSGYLMNRTGRYYRLGIAVVALFAGGAAILATLAGPSSSSSSFSFSAAAAAPRPWVPFLGMFLLGAGYGGMLTVTLLACLAAVAHTHQAVITSATYAFRSVGATLGITVASAVYQNVLQARLWARFGGQPGAAAEIARIRDDLAELRHLPPGWYEGVMDSFADAFWGVWVTGLALAVVGLVCVSLMREHKLHSTLTRDED</sequence>
<feature type="transmembrane region" description="Helical" evidence="7">
    <location>
        <begin position="473"/>
        <end position="491"/>
    </location>
</feature>
<evidence type="ECO:0000256" key="7">
    <source>
        <dbReference type="SAM" id="Phobius"/>
    </source>
</evidence>
<feature type="transmembrane region" description="Helical" evidence="7">
    <location>
        <begin position="541"/>
        <end position="563"/>
    </location>
</feature>
<accession>A0AAD9HZP2</accession>
<feature type="transmembrane region" description="Helical" evidence="7">
    <location>
        <begin position="327"/>
        <end position="349"/>
    </location>
</feature>
<keyword evidence="3 7" id="KW-0812">Transmembrane</keyword>
<evidence type="ECO:0000259" key="8">
    <source>
        <dbReference type="PROSITE" id="PS50850"/>
    </source>
</evidence>
<evidence type="ECO:0000256" key="3">
    <source>
        <dbReference type="ARBA" id="ARBA00022692"/>
    </source>
</evidence>
<feature type="transmembrane region" description="Helical" evidence="7">
    <location>
        <begin position="159"/>
        <end position="179"/>
    </location>
</feature>
<evidence type="ECO:0000313" key="10">
    <source>
        <dbReference type="Proteomes" id="UP001217918"/>
    </source>
</evidence>
<dbReference type="InterPro" id="IPR036259">
    <property type="entry name" value="MFS_trans_sf"/>
</dbReference>
<dbReference type="EMBL" id="JAQQPM010000001">
    <property type="protein sequence ID" value="KAK2067884.1"/>
    <property type="molecule type" value="Genomic_DNA"/>
</dbReference>
<gene>
    <name evidence="9" type="ORF">P8C59_001588</name>
</gene>
<comment type="subcellular location">
    <subcellularLocation>
        <location evidence="1">Endomembrane system</location>
        <topology evidence="1">Multi-pass membrane protein</topology>
    </subcellularLocation>
</comment>
<feature type="transmembrane region" description="Helical" evidence="7">
    <location>
        <begin position="263"/>
        <end position="283"/>
    </location>
</feature>
<evidence type="ECO:0000256" key="4">
    <source>
        <dbReference type="ARBA" id="ARBA00022989"/>
    </source>
</evidence>
<feature type="transmembrane region" description="Helical" evidence="7">
    <location>
        <begin position="191"/>
        <end position="214"/>
    </location>
</feature>
<feature type="transmembrane region" description="Helical" evidence="7">
    <location>
        <begin position="103"/>
        <end position="121"/>
    </location>
</feature>
<feature type="transmembrane region" description="Helical" evidence="7">
    <location>
        <begin position="361"/>
        <end position="382"/>
    </location>
</feature>
<organism evidence="9 10">
    <name type="scientific">Phyllachora maydis</name>
    <dbReference type="NCBI Taxonomy" id="1825666"/>
    <lineage>
        <taxon>Eukaryota</taxon>
        <taxon>Fungi</taxon>
        <taxon>Dikarya</taxon>
        <taxon>Ascomycota</taxon>
        <taxon>Pezizomycotina</taxon>
        <taxon>Sordariomycetes</taxon>
        <taxon>Sordariomycetidae</taxon>
        <taxon>Phyllachorales</taxon>
        <taxon>Phyllachoraceae</taxon>
        <taxon>Phyllachora</taxon>
    </lineage>
</organism>
<feature type="transmembrane region" description="Helical" evidence="7">
    <location>
        <begin position="133"/>
        <end position="153"/>
    </location>
</feature>
<dbReference type="Proteomes" id="UP001217918">
    <property type="component" value="Unassembled WGS sequence"/>
</dbReference>
<evidence type="ECO:0000313" key="9">
    <source>
        <dbReference type="EMBL" id="KAK2067884.1"/>
    </source>
</evidence>
<dbReference type="Pfam" id="PF07690">
    <property type="entry name" value="MFS_1"/>
    <property type="match status" value="1"/>
</dbReference>
<evidence type="ECO:0000256" key="2">
    <source>
        <dbReference type="ARBA" id="ARBA00022448"/>
    </source>
</evidence>
<dbReference type="GO" id="GO:0015174">
    <property type="term" value="F:basic amino acid transmembrane transporter activity"/>
    <property type="evidence" value="ECO:0007669"/>
    <property type="project" value="TreeGrafter"/>
</dbReference>
<dbReference type="Gene3D" id="1.20.1250.20">
    <property type="entry name" value="MFS general substrate transporter like domains"/>
    <property type="match status" value="2"/>
</dbReference>
<dbReference type="AlphaFoldDB" id="A0AAD9HZP2"/>
<dbReference type="PANTHER" id="PTHR23501:SF191">
    <property type="entry name" value="VACUOLAR BASIC AMINO ACID TRANSPORTER 4"/>
    <property type="match status" value="1"/>
</dbReference>
<proteinExistence type="predicted"/>
<name>A0AAD9HZP2_9PEZI</name>
<feature type="transmembrane region" description="Helical" evidence="7">
    <location>
        <begin position="66"/>
        <end position="91"/>
    </location>
</feature>
<dbReference type="InterPro" id="IPR020846">
    <property type="entry name" value="MFS_dom"/>
</dbReference>
<keyword evidence="4 7" id="KW-1133">Transmembrane helix</keyword>
<feature type="transmembrane region" description="Helical" evidence="7">
    <location>
        <begin position="432"/>
        <end position="461"/>
    </location>
</feature>